<feature type="transmembrane region" description="Helical" evidence="7">
    <location>
        <begin position="365"/>
        <end position="387"/>
    </location>
</feature>
<evidence type="ECO:0000256" key="5">
    <source>
        <dbReference type="ARBA" id="ARBA00022840"/>
    </source>
</evidence>
<reference evidence="10 11" key="1">
    <citation type="submission" date="2020-08" db="EMBL/GenBank/DDBJ databases">
        <title>Plant Genome Project.</title>
        <authorList>
            <person name="Zhang R.-G."/>
        </authorList>
    </citation>
    <scope>NUCLEOTIDE SEQUENCE [LARGE SCALE GENOMIC DNA]</scope>
    <source>
        <tissue evidence="10">Rhizome</tissue>
    </source>
</reference>
<dbReference type="PROSITE" id="PS00107">
    <property type="entry name" value="PROTEIN_KINASE_ATP"/>
    <property type="match status" value="1"/>
</dbReference>
<evidence type="ECO:0000256" key="4">
    <source>
        <dbReference type="ARBA" id="ARBA00022777"/>
    </source>
</evidence>
<dbReference type="AlphaFoldDB" id="A0A8J5ESN8"/>
<name>A0A8J5ESN8_ZINOF</name>
<accession>A0A8J5ESN8</accession>
<keyword evidence="5 6" id="KW-0067">ATP-binding</keyword>
<evidence type="ECO:0000256" key="3">
    <source>
        <dbReference type="ARBA" id="ARBA00022741"/>
    </source>
</evidence>
<dbReference type="InterPro" id="IPR008271">
    <property type="entry name" value="Ser/Thr_kinase_AS"/>
</dbReference>
<keyword evidence="4" id="KW-0418">Kinase</keyword>
<gene>
    <name evidence="10" type="ORF">ZIOFF_073367</name>
</gene>
<dbReference type="Proteomes" id="UP000734854">
    <property type="component" value="Unassembled WGS sequence"/>
</dbReference>
<evidence type="ECO:0000256" key="2">
    <source>
        <dbReference type="ARBA" id="ARBA00022679"/>
    </source>
</evidence>
<proteinExistence type="predicted"/>
<sequence>MPPPPNSAYLFFLLTLLLCSFSAIASPFSTLAVSQLAPNITLVCALVPSDLLHRYDLNCTRASTGQQFLYRAGATPYGAVAAGNGFLCGLTLPSDKSNSTMRWWAFPDHGNETYEKRIYRGPALAALASGDTHVCGLKGGWPHCWRWKEIKFPPGIEFSDIAVGRNFVCGRKKSGGIGCYGSDMEVTNNVPDGNFSLLAAGTWHACAKSDAGRLTCWGSGAPVPDSDQPDIVSIALGENKTCVLRYNGTVLCWGKGSHPPESLAGEQFLRIQARGDAICGILLLNFSVVCWGNELFLQKHTVYKSVLPGTCSSPASSCVGCVVLPGSGNMCPSGEVICQSCQLDSNTTISLPPSQQIGSGRKRTVFVVLGSVGFILGLLVLLGFLVFRALRKRSNAGVHGSVRSNRRRQPLVMDSSLDGRLGGGTVEEFSLQFVLEITDNFSETHKIGSGSFGAVYRATLPDGREAAIKRANPASAAPFTSRRHEQLSRLDQEQRERAFCSELAVLSRINHKNLVRLLGFCRERGELVLVYEYMANGTLHDNLHRRPMVPSSPLSSWSTRLRLALDAARGIEYLHAYAVPPIIHRDIKSSNILLDEEWMAKVADFGLSLTNPEDEGSVAAGTVGYMDPEYYRLRRLTEKSDVYSFGIVLLELVTGYKAIHRSMEVEGEDGEAEGSTTPRNVVEMAVPYIETDEVARIMDRRVAPASSEEIEAVVYVGYVAAECVQAEGQDRPTMGEVVGALERVYAACSGATAARTESTAGRRVLSRAPSFM</sequence>
<keyword evidence="3 6" id="KW-0547">Nucleotide-binding</keyword>
<dbReference type="InterPro" id="IPR000719">
    <property type="entry name" value="Prot_kinase_dom"/>
</dbReference>
<dbReference type="InterPro" id="IPR001245">
    <property type="entry name" value="Ser-Thr/Tyr_kinase_cat_dom"/>
</dbReference>
<dbReference type="GO" id="GO:0004674">
    <property type="term" value="F:protein serine/threonine kinase activity"/>
    <property type="evidence" value="ECO:0007669"/>
    <property type="project" value="UniProtKB-KW"/>
</dbReference>
<dbReference type="Pfam" id="PF13540">
    <property type="entry name" value="RCC1_2"/>
    <property type="match status" value="1"/>
</dbReference>
<dbReference type="OrthoDB" id="61110at2759"/>
<dbReference type="PANTHER" id="PTHR46146">
    <property type="entry name" value="SERINE/THREONINE-PROTEIN KINASE-LIKE PROTEIN CCR4"/>
    <property type="match status" value="1"/>
</dbReference>
<keyword evidence="8" id="KW-0732">Signal</keyword>
<evidence type="ECO:0000256" key="1">
    <source>
        <dbReference type="ARBA" id="ARBA00022527"/>
    </source>
</evidence>
<dbReference type="CDD" id="cd14066">
    <property type="entry name" value="STKc_IRAK"/>
    <property type="match status" value="1"/>
</dbReference>
<organism evidence="10 11">
    <name type="scientific">Zingiber officinale</name>
    <name type="common">Ginger</name>
    <name type="synonym">Amomum zingiber</name>
    <dbReference type="NCBI Taxonomy" id="94328"/>
    <lineage>
        <taxon>Eukaryota</taxon>
        <taxon>Viridiplantae</taxon>
        <taxon>Streptophyta</taxon>
        <taxon>Embryophyta</taxon>
        <taxon>Tracheophyta</taxon>
        <taxon>Spermatophyta</taxon>
        <taxon>Magnoliopsida</taxon>
        <taxon>Liliopsida</taxon>
        <taxon>Zingiberales</taxon>
        <taxon>Zingiberaceae</taxon>
        <taxon>Zingiber</taxon>
    </lineage>
</organism>
<dbReference type="InterPro" id="IPR017441">
    <property type="entry name" value="Protein_kinase_ATP_BS"/>
</dbReference>
<keyword evidence="2" id="KW-0808">Transferase</keyword>
<evidence type="ECO:0000256" key="7">
    <source>
        <dbReference type="SAM" id="Phobius"/>
    </source>
</evidence>
<evidence type="ECO:0000313" key="10">
    <source>
        <dbReference type="EMBL" id="KAG6468674.1"/>
    </source>
</evidence>
<keyword evidence="7" id="KW-0472">Membrane</keyword>
<dbReference type="SMART" id="SM00220">
    <property type="entry name" value="S_TKc"/>
    <property type="match status" value="1"/>
</dbReference>
<feature type="signal peptide" evidence="8">
    <location>
        <begin position="1"/>
        <end position="25"/>
    </location>
</feature>
<feature type="domain" description="Protein kinase" evidence="9">
    <location>
        <begin position="441"/>
        <end position="745"/>
    </location>
</feature>
<dbReference type="Pfam" id="PF07714">
    <property type="entry name" value="PK_Tyr_Ser-Thr"/>
    <property type="match status" value="1"/>
</dbReference>
<keyword evidence="7" id="KW-0812">Transmembrane</keyword>
<dbReference type="PROSITE" id="PS50011">
    <property type="entry name" value="PROTEIN_KINASE_DOM"/>
    <property type="match status" value="1"/>
</dbReference>
<dbReference type="GO" id="GO:0005524">
    <property type="term" value="F:ATP binding"/>
    <property type="evidence" value="ECO:0007669"/>
    <property type="project" value="UniProtKB-UniRule"/>
</dbReference>
<evidence type="ECO:0000313" key="11">
    <source>
        <dbReference type="Proteomes" id="UP000734854"/>
    </source>
</evidence>
<dbReference type="PANTHER" id="PTHR46146:SF4">
    <property type="entry name" value="SERINE_THREONINE-PROTEIN KINASE-LIKE PROTEIN CCR4"/>
    <property type="match status" value="1"/>
</dbReference>
<dbReference type="PROSITE" id="PS00108">
    <property type="entry name" value="PROTEIN_KINASE_ST"/>
    <property type="match status" value="1"/>
</dbReference>
<comment type="caution">
    <text evidence="10">The sequence shown here is derived from an EMBL/GenBank/DDBJ whole genome shotgun (WGS) entry which is preliminary data.</text>
</comment>
<keyword evidence="7" id="KW-1133">Transmembrane helix</keyword>
<dbReference type="EMBL" id="JACMSC010000022">
    <property type="protein sequence ID" value="KAG6468674.1"/>
    <property type="molecule type" value="Genomic_DNA"/>
</dbReference>
<evidence type="ECO:0000256" key="8">
    <source>
        <dbReference type="SAM" id="SignalP"/>
    </source>
</evidence>
<evidence type="ECO:0000259" key="9">
    <source>
        <dbReference type="PROSITE" id="PS50011"/>
    </source>
</evidence>
<feature type="binding site" evidence="6">
    <location>
        <position position="469"/>
    </location>
    <ligand>
        <name>ATP</name>
        <dbReference type="ChEBI" id="CHEBI:30616"/>
    </ligand>
</feature>
<feature type="chain" id="PRO_5035253860" description="Protein kinase domain-containing protein" evidence="8">
    <location>
        <begin position="26"/>
        <end position="772"/>
    </location>
</feature>
<keyword evidence="11" id="KW-1185">Reference proteome</keyword>
<evidence type="ECO:0000256" key="6">
    <source>
        <dbReference type="PROSITE-ProRule" id="PRU10141"/>
    </source>
</evidence>
<keyword evidence="1" id="KW-0723">Serine/threonine-protein kinase</keyword>
<protein>
    <recommendedName>
        <fullName evidence="9">Protein kinase domain-containing protein</fullName>
    </recommendedName>
</protein>